<sequence>MLPHTSRHVNAALLHAFGWQLRLQSIPEGWQGKLQTRLLSWLEQENQPETCVALIETLGHWRGEKPVGIADALLKRVEGEGRSQEIPSLLMALARLAS</sequence>
<keyword evidence="2" id="KW-1185">Reference proteome</keyword>
<dbReference type="RefSeq" id="WP_220208081.1">
    <property type="nucleotide sequence ID" value="NZ_BNJK01000001.1"/>
</dbReference>
<accession>A0A8J3IS02</accession>
<reference evidence="1" key="1">
    <citation type="submission" date="2020-10" db="EMBL/GenBank/DDBJ databases">
        <title>Taxonomic study of unclassified bacteria belonging to the class Ktedonobacteria.</title>
        <authorList>
            <person name="Yabe S."/>
            <person name="Wang C.M."/>
            <person name="Zheng Y."/>
            <person name="Sakai Y."/>
            <person name="Cavaletti L."/>
            <person name="Monciardini P."/>
            <person name="Donadio S."/>
        </authorList>
    </citation>
    <scope>NUCLEOTIDE SEQUENCE</scope>
    <source>
        <strain evidence="1">ID150040</strain>
    </source>
</reference>
<organism evidence="1 2">
    <name type="scientific">Reticulibacter mediterranei</name>
    <dbReference type="NCBI Taxonomy" id="2778369"/>
    <lineage>
        <taxon>Bacteria</taxon>
        <taxon>Bacillati</taxon>
        <taxon>Chloroflexota</taxon>
        <taxon>Ktedonobacteria</taxon>
        <taxon>Ktedonobacterales</taxon>
        <taxon>Reticulibacteraceae</taxon>
        <taxon>Reticulibacter</taxon>
    </lineage>
</organism>
<protein>
    <submittedName>
        <fullName evidence="1">Uncharacterized protein</fullName>
    </submittedName>
</protein>
<proteinExistence type="predicted"/>
<evidence type="ECO:0000313" key="1">
    <source>
        <dbReference type="EMBL" id="GHO97543.1"/>
    </source>
</evidence>
<evidence type="ECO:0000313" key="2">
    <source>
        <dbReference type="Proteomes" id="UP000597444"/>
    </source>
</evidence>
<name>A0A8J3IS02_9CHLR</name>
<dbReference type="EMBL" id="BNJK01000001">
    <property type="protein sequence ID" value="GHO97543.1"/>
    <property type="molecule type" value="Genomic_DNA"/>
</dbReference>
<comment type="caution">
    <text evidence="1">The sequence shown here is derived from an EMBL/GenBank/DDBJ whole genome shotgun (WGS) entry which is preliminary data.</text>
</comment>
<dbReference type="AlphaFoldDB" id="A0A8J3IS02"/>
<dbReference type="Proteomes" id="UP000597444">
    <property type="component" value="Unassembled WGS sequence"/>
</dbReference>
<gene>
    <name evidence="1" type="ORF">KSF_075910</name>
</gene>